<sequence length="255" mass="29209">MDLAEANNKIQAGFENRFIRSASPSVFTEGVSEEEMNDTRSQSVESTGFEVSDSKKRRRKATSKSNNSNKRQANTNITTLKQEENDRELRNSPQRISKEARDAKKVERETVIKEKLDELDRIEKAIKDGSHIKYQKLLSEIEEKKITLSWDKLILRRSMIENVRRKLNRLEQEYYVTHSSYADDEHVTDWAPPERPSTISSLTLGLTNEEVERDLILAAQGPHQAQSSPSSPIDTMSSLADPLFENDLKDEISNK</sequence>
<dbReference type="Proteomes" id="UP000716291">
    <property type="component" value="Unassembled WGS sequence"/>
</dbReference>
<evidence type="ECO:0000313" key="2">
    <source>
        <dbReference type="EMBL" id="KAG1311242.1"/>
    </source>
</evidence>
<evidence type="ECO:0000313" key="3">
    <source>
        <dbReference type="Proteomes" id="UP000716291"/>
    </source>
</evidence>
<dbReference type="AlphaFoldDB" id="A0A9P6XDN2"/>
<dbReference type="EMBL" id="JAANQT010000410">
    <property type="protein sequence ID" value="KAG1311242.1"/>
    <property type="molecule type" value="Genomic_DNA"/>
</dbReference>
<gene>
    <name evidence="2" type="ORF">G6F64_003950</name>
</gene>
<feature type="region of interest" description="Disordered" evidence="1">
    <location>
        <begin position="1"/>
        <end position="104"/>
    </location>
</feature>
<proteinExistence type="predicted"/>
<evidence type="ECO:0000256" key="1">
    <source>
        <dbReference type="SAM" id="MobiDB-lite"/>
    </source>
</evidence>
<reference evidence="2" key="1">
    <citation type="journal article" date="2020" name="Microb. Genom.">
        <title>Genetic diversity of clinical and environmental Mucorales isolates obtained from an investigation of mucormycosis cases among solid organ transplant recipients.</title>
        <authorList>
            <person name="Nguyen M.H."/>
            <person name="Kaul D."/>
            <person name="Muto C."/>
            <person name="Cheng S.J."/>
            <person name="Richter R.A."/>
            <person name="Bruno V.M."/>
            <person name="Liu G."/>
            <person name="Beyhan S."/>
            <person name="Sundermann A.J."/>
            <person name="Mounaud S."/>
            <person name="Pasculle A.W."/>
            <person name="Nierman W.C."/>
            <person name="Driscoll E."/>
            <person name="Cumbie R."/>
            <person name="Clancy C.J."/>
            <person name="Dupont C.L."/>
        </authorList>
    </citation>
    <scope>NUCLEOTIDE SEQUENCE</scope>
    <source>
        <strain evidence="2">GL11</strain>
    </source>
</reference>
<feature type="compositionally biased region" description="Basic and acidic residues" evidence="1">
    <location>
        <begin position="81"/>
        <end position="104"/>
    </location>
</feature>
<protein>
    <submittedName>
        <fullName evidence="2">Uncharacterized protein</fullName>
    </submittedName>
</protein>
<feature type="compositionally biased region" description="Basic and acidic residues" evidence="1">
    <location>
        <begin position="246"/>
        <end position="255"/>
    </location>
</feature>
<feature type="region of interest" description="Disordered" evidence="1">
    <location>
        <begin position="217"/>
        <end position="255"/>
    </location>
</feature>
<dbReference type="OrthoDB" id="2442703at2759"/>
<accession>A0A9P6XDN2</accession>
<keyword evidence="3" id="KW-1185">Reference proteome</keyword>
<name>A0A9P6XDN2_RHIOR</name>
<comment type="caution">
    <text evidence="2">The sequence shown here is derived from an EMBL/GenBank/DDBJ whole genome shotgun (WGS) entry which is preliminary data.</text>
</comment>
<organism evidence="2 3">
    <name type="scientific">Rhizopus oryzae</name>
    <name type="common">Mucormycosis agent</name>
    <name type="synonym">Rhizopus arrhizus var. delemar</name>
    <dbReference type="NCBI Taxonomy" id="64495"/>
    <lineage>
        <taxon>Eukaryota</taxon>
        <taxon>Fungi</taxon>
        <taxon>Fungi incertae sedis</taxon>
        <taxon>Mucoromycota</taxon>
        <taxon>Mucoromycotina</taxon>
        <taxon>Mucoromycetes</taxon>
        <taxon>Mucorales</taxon>
        <taxon>Mucorineae</taxon>
        <taxon>Rhizopodaceae</taxon>
        <taxon>Rhizopus</taxon>
    </lineage>
</organism>